<keyword evidence="1" id="KW-0812">Transmembrane</keyword>
<comment type="caution">
    <text evidence="2">The sequence shown here is derived from an EMBL/GenBank/DDBJ whole genome shotgun (WGS) entry which is preliminary data.</text>
</comment>
<dbReference type="AlphaFoldDB" id="A0A6N6WHH2"/>
<feature type="transmembrane region" description="Helical" evidence="1">
    <location>
        <begin position="160"/>
        <end position="182"/>
    </location>
</feature>
<keyword evidence="1" id="KW-0472">Membrane</keyword>
<dbReference type="OrthoDB" id="8997240at2"/>
<evidence type="ECO:0000256" key="1">
    <source>
        <dbReference type="SAM" id="Phobius"/>
    </source>
</evidence>
<sequence length="233" mass="25230">MNAGIRSVSGKVSNLRFSLEERESKAAEFERKITLLSPILLALSGNGGLAVGNMAVNYGMSIAKGKAYWVEFDVDGRTLKGWLGGVCFENGDAVDVAMEGNDTLLAVNSSNERVVAILPPCGSSPKMIYKCMRYTFIGIFLFLLLFLGLGFYFVAAREDLVELLSVAFPCAIAAALFVAVGANGREWLHAVRTRKILSALELPEADSLDLPTRSYELLGKGKIQGSVGTVYRY</sequence>
<accession>A0A6N6WHH2</accession>
<evidence type="ECO:0000313" key="2">
    <source>
        <dbReference type="EMBL" id="KAE8759923.1"/>
    </source>
</evidence>
<proteinExistence type="predicted"/>
<gene>
    <name evidence="2" type="ORF">FSO04_10520</name>
</gene>
<dbReference type="Proteomes" id="UP000463700">
    <property type="component" value="Unassembled WGS sequence"/>
</dbReference>
<dbReference type="RefSeq" id="WP_154559641.1">
    <property type="nucleotide sequence ID" value="NZ_VOSW01000016.1"/>
</dbReference>
<reference evidence="2 3" key="1">
    <citation type="journal article" date="2020" name="Int. J. Syst. Evol. Microbiol.">
        <title>Paraburkholderia madseniana sp. nov., a phenolic acid-degrading bacterium isolated from acidic forest soil.</title>
        <authorList>
            <person name="Wilhelm R.C."/>
            <person name="Murphy S.J.L."/>
            <person name="Feriancek N.M."/>
            <person name="Karasz D.C."/>
            <person name="DeRito C.M."/>
            <person name="Newman J.D."/>
            <person name="Buckley D.H."/>
        </authorList>
    </citation>
    <scope>NUCLEOTIDE SEQUENCE [LARGE SCALE GENOMIC DNA]</scope>
    <source>
        <strain evidence="2 3">RP11</strain>
    </source>
</reference>
<organism evidence="2 3">
    <name type="scientific">Paraburkholderia madseniana</name>
    <dbReference type="NCBI Taxonomy" id="2599607"/>
    <lineage>
        <taxon>Bacteria</taxon>
        <taxon>Pseudomonadati</taxon>
        <taxon>Pseudomonadota</taxon>
        <taxon>Betaproteobacteria</taxon>
        <taxon>Burkholderiales</taxon>
        <taxon>Burkholderiaceae</taxon>
        <taxon>Paraburkholderia</taxon>
    </lineage>
</organism>
<name>A0A6N6WHH2_9BURK</name>
<feature type="transmembrane region" description="Helical" evidence="1">
    <location>
        <begin position="134"/>
        <end position="154"/>
    </location>
</feature>
<protein>
    <submittedName>
        <fullName evidence="2">Uncharacterized protein</fullName>
    </submittedName>
</protein>
<evidence type="ECO:0000313" key="3">
    <source>
        <dbReference type="Proteomes" id="UP000463700"/>
    </source>
</evidence>
<keyword evidence="1" id="KW-1133">Transmembrane helix</keyword>
<dbReference type="EMBL" id="VOSW01000016">
    <property type="protein sequence ID" value="KAE8759923.1"/>
    <property type="molecule type" value="Genomic_DNA"/>
</dbReference>